<evidence type="ECO:0000259" key="3">
    <source>
        <dbReference type="Pfam" id="PF03413"/>
    </source>
</evidence>
<gene>
    <name evidence="4" type="ORF">ACFQ5J_02055</name>
</gene>
<dbReference type="Pfam" id="PF03413">
    <property type="entry name" value="PepSY"/>
    <property type="match status" value="2"/>
</dbReference>
<dbReference type="Proteomes" id="UP001597252">
    <property type="component" value="Unassembled WGS sequence"/>
</dbReference>
<accession>A0ABW4E3E8</accession>
<sequence>MMKPGMIILLGVAVLSFAGCRQAQPAQPASSSQSASSQSATSSQAKPQAPTATIKVSLDQAWQHFLQQFPQAHVTSVELEPAQGRYHYTLEGQDPQNEVKLTLDAENGKVLQHSQESLEADDQEAALSRSGLVTRQRASKIAITQAGGGSAVAWQLDRDDGQVVWEVTVQTTQGNHEVTLDAYSAEILSAENDD</sequence>
<evidence type="ECO:0000256" key="2">
    <source>
        <dbReference type="SAM" id="SignalP"/>
    </source>
</evidence>
<feature type="domain" description="PepSY" evidence="3">
    <location>
        <begin position="55"/>
        <end position="111"/>
    </location>
</feature>
<feature type="compositionally biased region" description="Low complexity" evidence="1">
    <location>
        <begin position="26"/>
        <end position="50"/>
    </location>
</feature>
<feature type="region of interest" description="Disordered" evidence="1">
    <location>
        <begin position="26"/>
        <end position="51"/>
    </location>
</feature>
<evidence type="ECO:0000313" key="4">
    <source>
        <dbReference type="EMBL" id="MFD1484034.1"/>
    </source>
</evidence>
<feature type="domain" description="PepSY" evidence="3">
    <location>
        <begin position="133"/>
        <end position="191"/>
    </location>
</feature>
<protein>
    <submittedName>
        <fullName evidence="4">PepSY domain-containing protein</fullName>
    </submittedName>
</protein>
<dbReference type="PROSITE" id="PS51257">
    <property type="entry name" value="PROKAR_LIPOPROTEIN"/>
    <property type="match status" value="1"/>
</dbReference>
<evidence type="ECO:0000256" key="1">
    <source>
        <dbReference type="SAM" id="MobiDB-lite"/>
    </source>
</evidence>
<feature type="chain" id="PRO_5045929529" evidence="2">
    <location>
        <begin position="24"/>
        <end position="194"/>
    </location>
</feature>
<proteinExistence type="predicted"/>
<name>A0ABW4E3E8_9LACO</name>
<dbReference type="RefSeq" id="WP_125749698.1">
    <property type="nucleotide sequence ID" value="NZ_JBHTON010000004.1"/>
</dbReference>
<dbReference type="Gene3D" id="3.10.450.40">
    <property type="match status" value="2"/>
</dbReference>
<dbReference type="InterPro" id="IPR025711">
    <property type="entry name" value="PepSY"/>
</dbReference>
<keyword evidence="2" id="KW-0732">Signal</keyword>
<dbReference type="EMBL" id="JBHTON010000004">
    <property type="protein sequence ID" value="MFD1484034.1"/>
    <property type="molecule type" value="Genomic_DNA"/>
</dbReference>
<keyword evidence="5" id="KW-1185">Reference proteome</keyword>
<reference evidence="5" key="1">
    <citation type="journal article" date="2019" name="Int. J. Syst. Evol. Microbiol.">
        <title>The Global Catalogue of Microorganisms (GCM) 10K type strain sequencing project: providing services to taxonomists for standard genome sequencing and annotation.</title>
        <authorList>
            <consortium name="The Broad Institute Genomics Platform"/>
            <consortium name="The Broad Institute Genome Sequencing Center for Infectious Disease"/>
            <person name="Wu L."/>
            <person name="Ma J."/>
        </authorList>
    </citation>
    <scope>NUCLEOTIDE SEQUENCE [LARGE SCALE GENOMIC DNA]</scope>
    <source>
        <strain evidence="5">CCM 8903</strain>
    </source>
</reference>
<feature type="signal peptide" evidence="2">
    <location>
        <begin position="1"/>
        <end position="23"/>
    </location>
</feature>
<organism evidence="4 5">
    <name type="scientific">Lacticaseibacillus baoqingensis</name>
    <dbReference type="NCBI Taxonomy" id="2486013"/>
    <lineage>
        <taxon>Bacteria</taxon>
        <taxon>Bacillati</taxon>
        <taxon>Bacillota</taxon>
        <taxon>Bacilli</taxon>
        <taxon>Lactobacillales</taxon>
        <taxon>Lactobacillaceae</taxon>
        <taxon>Lacticaseibacillus</taxon>
    </lineage>
</organism>
<comment type="caution">
    <text evidence="4">The sequence shown here is derived from an EMBL/GenBank/DDBJ whole genome shotgun (WGS) entry which is preliminary data.</text>
</comment>
<evidence type="ECO:0000313" key="5">
    <source>
        <dbReference type="Proteomes" id="UP001597252"/>
    </source>
</evidence>